<dbReference type="InterPro" id="IPR025995">
    <property type="entry name" value="Tudor-knot"/>
</dbReference>
<dbReference type="PANTHER" id="PTHR10615:SF219">
    <property type="entry name" value="HISTONE ACETYLTRANSFERASE KAT5"/>
    <property type="match status" value="1"/>
</dbReference>
<evidence type="ECO:0000259" key="17">
    <source>
        <dbReference type="PROSITE" id="PS51726"/>
    </source>
</evidence>
<keyword evidence="8" id="KW-0862">Zinc</keyword>
<keyword evidence="12" id="KW-0234">DNA repair</keyword>
<dbReference type="Pfam" id="PF01853">
    <property type="entry name" value="MOZ_SAS"/>
    <property type="match status" value="1"/>
</dbReference>
<dbReference type="RefSeq" id="XP_002116216.1">
    <property type="nucleotide sequence ID" value="XM_002116180.1"/>
</dbReference>
<evidence type="ECO:0000256" key="6">
    <source>
        <dbReference type="ARBA" id="ARBA00022763"/>
    </source>
</evidence>
<dbReference type="GO" id="GO:0046972">
    <property type="term" value="F:histone H4K16 acetyltransferase activity"/>
    <property type="evidence" value="ECO:0000318"/>
    <property type="project" value="GO_Central"/>
</dbReference>
<keyword evidence="9" id="KW-0007">Acetylation</keyword>
<dbReference type="SUPFAM" id="SSF54160">
    <property type="entry name" value="Chromo domain-like"/>
    <property type="match status" value="1"/>
</dbReference>
<dbReference type="GO" id="GO:0005634">
    <property type="term" value="C:nucleus"/>
    <property type="evidence" value="ECO:0007669"/>
    <property type="project" value="UniProtKB-SubCell"/>
</dbReference>
<reference evidence="18 19" key="1">
    <citation type="journal article" date="2008" name="Nature">
        <title>The Trichoplax genome and the nature of placozoans.</title>
        <authorList>
            <person name="Srivastava M."/>
            <person name="Begovic E."/>
            <person name="Chapman J."/>
            <person name="Putnam N.H."/>
            <person name="Hellsten U."/>
            <person name="Kawashima T."/>
            <person name="Kuo A."/>
            <person name="Mitros T."/>
            <person name="Salamov A."/>
            <person name="Carpenter M.L."/>
            <person name="Signorovitch A.Y."/>
            <person name="Moreno M.A."/>
            <person name="Kamm K."/>
            <person name="Grimwood J."/>
            <person name="Schmutz J."/>
            <person name="Shapiro H."/>
            <person name="Grigoriev I.V."/>
            <person name="Buss L.W."/>
            <person name="Schierwater B."/>
            <person name="Dellaporta S.L."/>
            <person name="Rokhsar D.S."/>
        </authorList>
    </citation>
    <scope>NUCLEOTIDE SEQUENCE [LARGE SCALE GENOMIC DNA]</scope>
    <source>
        <strain evidence="18 19">Grell-BS-1999</strain>
    </source>
</reference>
<feature type="domain" description="MYST-type HAT" evidence="17">
    <location>
        <begin position="121"/>
        <end position="399"/>
    </location>
</feature>
<keyword evidence="11" id="KW-0804">Transcription</keyword>
<dbReference type="KEGG" id="tad:TRIADDRAFT_50853"/>
<proteinExistence type="inferred from homology"/>
<keyword evidence="5" id="KW-0479">Metal-binding</keyword>
<dbReference type="InParanoid" id="B3S7S8"/>
<dbReference type="Gene3D" id="3.30.60.60">
    <property type="entry name" value="N-acetyl transferase-like"/>
    <property type="match status" value="1"/>
</dbReference>
<evidence type="ECO:0000256" key="9">
    <source>
        <dbReference type="ARBA" id="ARBA00022990"/>
    </source>
</evidence>
<evidence type="ECO:0000256" key="2">
    <source>
        <dbReference type="ARBA" id="ARBA00010107"/>
    </source>
</evidence>
<feature type="active site" description="Proton donor/acceptor" evidence="15">
    <location>
        <position position="297"/>
    </location>
</feature>
<protein>
    <recommendedName>
        <fullName evidence="3">histone acetyltransferase</fullName>
        <ecNumber evidence="3">2.3.1.48</ecNumber>
    </recommendedName>
</protein>
<dbReference type="CTD" id="6757524"/>
<dbReference type="PROSITE" id="PS51726">
    <property type="entry name" value="MYST_HAT"/>
    <property type="match status" value="1"/>
</dbReference>
<evidence type="ECO:0000256" key="14">
    <source>
        <dbReference type="ARBA" id="ARBA00023315"/>
    </source>
</evidence>
<evidence type="ECO:0000256" key="7">
    <source>
        <dbReference type="ARBA" id="ARBA00022771"/>
    </source>
</evidence>
<feature type="region of interest" description="Disordered" evidence="16">
    <location>
        <begin position="58"/>
        <end position="113"/>
    </location>
</feature>
<dbReference type="PhylomeDB" id="B3S7S8"/>
<gene>
    <name evidence="18" type="ORF">TRIADDRAFT_50853</name>
</gene>
<dbReference type="Pfam" id="PF17772">
    <property type="entry name" value="zf-MYST"/>
    <property type="match status" value="1"/>
</dbReference>
<evidence type="ECO:0000256" key="4">
    <source>
        <dbReference type="ARBA" id="ARBA00022679"/>
    </source>
</evidence>
<evidence type="ECO:0000313" key="19">
    <source>
        <dbReference type="Proteomes" id="UP000009022"/>
    </source>
</evidence>
<dbReference type="GO" id="GO:0003682">
    <property type="term" value="F:chromatin binding"/>
    <property type="evidence" value="ECO:0007669"/>
    <property type="project" value="UniProtKB-ARBA"/>
</dbReference>
<evidence type="ECO:0000313" key="18">
    <source>
        <dbReference type="EMBL" id="EDV21249.1"/>
    </source>
</evidence>
<dbReference type="GO" id="GO:0000724">
    <property type="term" value="P:double-strand break repair via homologous recombination"/>
    <property type="evidence" value="ECO:0000318"/>
    <property type="project" value="GO_Central"/>
</dbReference>
<evidence type="ECO:0000256" key="16">
    <source>
        <dbReference type="SAM" id="MobiDB-lite"/>
    </source>
</evidence>
<dbReference type="InterPro" id="IPR016197">
    <property type="entry name" value="Chromo-like_dom_sf"/>
</dbReference>
<dbReference type="OMA" id="RIRNVEC"/>
<organism evidence="18 19">
    <name type="scientific">Trichoplax adhaerens</name>
    <name type="common">Trichoplax reptans</name>
    <dbReference type="NCBI Taxonomy" id="10228"/>
    <lineage>
        <taxon>Eukaryota</taxon>
        <taxon>Metazoa</taxon>
        <taxon>Placozoa</taxon>
        <taxon>Uniplacotomia</taxon>
        <taxon>Trichoplacea</taxon>
        <taxon>Trichoplacidae</taxon>
        <taxon>Trichoplax</taxon>
    </lineage>
</organism>
<dbReference type="Pfam" id="PF11717">
    <property type="entry name" value="Tudor-knot"/>
    <property type="match status" value="1"/>
</dbReference>
<dbReference type="STRING" id="10228.B3S7S8"/>
<dbReference type="InterPro" id="IPR036388">
    <property type="entry name" value="WH-like_DNA-bd_sf"/>
</dbReference>
<dbReference type="FunFam" id="3.30.60.60:FF:000001">
    <property type="entry name" value="Histone acetyltransferase"/>
    <property type="match status" value="1"/>
</dbReference>
<sequence>MPVRMSTENEWPMAEVVSRRDLGNGEFEYYVHFIDYNKRLDEWVHEKRLNFARMTYPKDGKKSTSSLPASPNNKKVNGIGRKRKAVEIAPTIENGQEIKEGPPPKSGSLRQTNADGSDVITRMKNIDVIEFGRYQIKPWYFSPYPEQLTRANVIFICEFCLKYIGSPSAFARHRDKCKLYHPPGNEIYRKGKLSFFEVDGRKNKIYCQNLCLLAKLFLDHKTLYYDTEPFLFYILTEFDNKGFHTVGYFSKEKESSEDYNVACILTLPPYQRKGYGKVLIEFSYVLSKFEGKLGSPEKPLSDLGLLSYRSYWSQAILEILSKYLDESNGSTPNITINEICDATSMRKEDVISTLQHLDLIRYYKGQYILTLSKDIIDGHCRSFSKRKVRIDSKCLIWTPKDWAKRGRW</sequence>
<dbReference type="SMART" id="SM00298">
    <property type="entry name" value="CHROMO"/>
    <property type="match status" value="1"/>
</dbReference>
<dbReference type="FunCoup" id="B3S7S8">
    <property type="interactions" value="1590"/>
</dbReference>
<dbReference type="Gene3D" id="3.40.630.30">
    <property type="match status" value="1"/>
</dbReference>
<keyword evidence="14" id="KW-0012">Acyltransferase</keyword>
<keyword evidence="19" id="KW-1185">Reference proteome</keyword>
<evidence type="ECO:0000256" key="12">
    <source>
        <dbReference type="ARBA" id="ARBA00023204"/>
    </source>
</evidence>
<keyword evidence="7" id="KW-0863">Zinc-finger</keyword>
<dbReference type="InterPro" id="IPR002717">
    <property type="entry name" value="HAT_MYST-type"/>
</dbReference>
<dbReference type="Gene3D" id="1.10.10.10">
    <property type="entry name" value="Winged helix-like DNA-binding domain superfamily/Winged helix DNA-binding domain"/>
    <property type="match status" value="1"/>
</dbReference>
<keyword evidence="10" id="KW-0805">Transcription regulation</keyword>
<feature type="compositionally biased region" description="Polar residues" evidence="16">
    <location>
        <begin position="63"/>
        <end position="75"/>
    </location>
</feature>
<keyword evidence="4" id="KW-0808">Transferase</keyword>
<dbReference type="InterPro" id="IPR000953">
    <property type="entry name" value="Chromo/chromo_shadow_dom"/>
</dbReference>
<accession>B3S7S8</accession>
<dbReference type="eggNOG" id="KOG2747">
    <property type="taxonomic scope" value="Eukaryota"/>
</dbReference>
<dbReference type="InterPro" id="IPR040706">
    <property type="entry name" value="Zf-MYST"/>
</dbReference>
<dbReference type="FunFam" id="3.40.630.30:FF:000002">
    <property type="entry name" value="Histone acetyltransferase"/>
    <property type="match status" value="1"/>
</dbReference>
<dbReference type="Proteomes" id="UP000009022">
    <property type="component" value="Unassembled WGS sequence"/>
</dbReference>
<comment type="similarity">
    <text evidence="2">Belongs to the MYST (SAS/MOZ) family.</text>
</comment>
<dbReference type="HOGENOM" id="CLU_011815_2_2_1"/>
<dbReference type="AlphaFoldDB" id="B3S7S8"/>
<comment type="subcellular location">
    <subcellularLocation>
        <location evidence="1">Nucleus</location>
    </subcellularLocation>
</comment>
<evidence type="ECO:0000256" key="3">
    <source>
        <dbReference type="ARBA" id="ARBA00013184"/>
    </source>
</evidence>
<evidence type="ECO:0000256" key="5">
    <source>
        <dbReference type="ARBA" id="ARBA00022723"/>
    </source>
</evidence>
<dbReference type="GO" id="GO:0006355">
    <property type="term" value="P:regulation of DNA-templated transcription"/>
    <property type="evidence" value="ECO:0007669"/>
    <property type="project" value="InterPro"/>
</dbReference>
<dbReference type="SUPFAM" id="SSF55729">
    <property type="entry name" value="Acyl-CoA N-acyltransferases (Nat)"/>
    <property type="match status" value="1"/>
</dbReference>
<dbReference type="GeneID" id="6757524"/>
<evidence type="ECO:0000256" key="13">
    <source>
        <dbReference type="ARBA" id="ARBA00023242"/>
    </source>
</evidence>
<dbReference type="PANTHER" id="PTHR10615">
    <property type="entry name" value="HISTONE ACETYLTRANSFERASE"/>
    <property type="match status" value="1"/>
</dbReference>
<dbReference type="GO" id="GO:0035267">
    <property type="term" value="C:NuA4 histone acetyltransferase complex"/>
    <property type="evidence" value="ECO:0000318"/>
    <property type="project" value="GO_Central"/>
</dbReference>
<dbReference type="InterPro" id="IPR050603">
    <property type="entry name" value="MYST_HAT"/>
</dbReference>
<keyword evidence="13" id="KW-0539">Nucleus</keyword>
<dbReference type="Gene3D" id="2.30.30.140">
    <property type="match status" value="1"/>
</dbReference>
<dbReference type="GO" id="GO:0008270">
    <property type="term" value="F:zinc ion binding"/>
    <property type="evidence" value="ECO:0007669"/>
    <property type="project" value="UniProtKB-KW"/>
</dbReference>
<name>B3S7S8_TRIAD</name>
<dbReference type="EC" id="2.3.1.48" evidence="3"/>
<dbReference type="OrthoDB" id="787137at2759"/>
<dbReference type="FunFam" id="2.30.30.140:FF:000013">
    <property type="entry name" value="Histone acetyltransferase"/>
    <property type="match status" value="1"/>
</dbReference>
<dbReference type="FunFam" id="1.10.10.10:FF:000022">
    <property type="entry name" value="Histone acetyltransferase"/>
    <property type="match status" value="1"/>
</dbReference>
<dbReference type="InterPro" id="IPR016181">
    <property type="entry name" value="Acyl_CoA_acyltransferase"/>
</dbReference>
<evidence type="ECO:0000256" key="10">
    <source>
        <dbReference type="ARBA" id="ARBA00023015"/>
    </source>
</evidence>
<evidence type="ECO:0000256" key="11">
    <source>
        <dbReference type="ARBA" id="ARBA00023163"/>
    </source>
</evidence>
<evidence type="ECO:0000256" key="8">
    <source>
        <dbReference type="ARBA" id="ARBA00022833"/>
    </source>
</evidence>
<keyword evidence="6" id="KW-0227">DNA damage</keyword>
<evidence type="ECO:0000256" key="15">
    <source>
        <dbReference type="PIRSR" id="PIRSR602717-51"/>
    </source>
</evidence>
<dbReference type="EMBL" id="DS985254">
    <property type="protein sequence ID" value="EDV21249.1"/>
    <property type="molecule type" value="Genomic_DNA"/>
</dbReference>
<evidence type="ECO:0000256" key="1">
    <source>
        <dbReference type="ARBA" id="ARBA00004123"/>
    </source>
</evidence>